<dbReference type="SUPFAM" id="SSF57889">
    <property type="entry name" value="Cysteine-rich domain"/>
    <property type="match status" value="1"/>
</dbReference>
<feature type="region of interest" description="Disordered" evidence="3">
    <location>
        <begin position="1"/>
        <end position="32"/>
    </location>
</feature>
<dbReference type="GO" id="GO:0005078">
    <property type="term" value="F:MAP-kinase scaffold activity"/>
    <property type="evidence" value="ECO:0007669"/>
    <property type="project" value="TreeGrafter"/>
</dbReference>
<dbReference type="SMART" id="SM00109">
    <property type="entry name" value="C1"/>
    <property type="match status" value="1"/>
</dbReference>
<dbReference type="PROSITE" id="PS50081">
    <property type="entry name" value="ZF_DAG_PE_2"/>
    <property type="match status" value="1"/>
</dbReference>
<dbReference type="Pfam" id="PF00130">
    <property type="entry name" value="C1_1"/>
    <property type="match status" value="1"/>
</dbReference>
<dbReference type="InterPro" id="IPR051632">
    <property type="entry name" value="Rho_GEF"/>
</dbReference>
<dbReference type="Ensembl" id="ENSSTUT00000079502.1">
    <property type="protein sequence ID" value="ENSSTUP00000074793.1"/>
    <property type="gene ID" value="ENSSTUG00000032838.1"/>
</dbReference>
<evidence type="ECO:0000259" key="4">
    <source>
        <dbReference type="PROSITE" id="PS50081"/>
    </source>
</evidence>
<keyword evidence="2" id="KW-0862">Zinc</keyword>
<dbReference type="GO" id="GO:0043123">
    <property type="term" value="P:positive regulation of canonical NF-kappaB signal transduction"/>
    <property type="evidence" value="ECO:0007669"/>
    <property type="project" value="TreeGrafter"/>
</dbReference>
<dbReference type="InParanoid" id="A0A674BUJ5"/>
<dbReference type="Gene3D" id="3.30.60.20">
    <property type="match status" value="1"/>
</dbReference>
<evidence type="ECO:0000313" key="5">
    <source>
        <dbReference type="Ensembl" id="ENSSTUP00000074793.1"/>
    </source>
</evidence>
<dbReference type="PANTHER" id="PTHR13944:SF18">
    <property type="entry name" value="A-KINASE ANCHOR PROTEIN 13"/>
    <property type="match status" value="1"/>
</dbReference>
<dbReference type="GO" id="GO:0016020">
    <property type="term" value="C:membrane"/>
    <property type="evidence" value="ECO:0007669"/>
    <property type="project" value="TreeGrafter"/>
</dbReference>
<keyword evidence="1" id="KW-0479">Metal-binding</keyword>
<dbReference type="InterPro" id="IPR002219">
    <property type="entry name" value="PKC_DAG/PE"/>
</dbReference>
<sequence length="110" mass="12699">YIRARNHTEEQPLEKDGEKSRDKDERREAKARERCTLNGHHFSVVSSQTQSSSCHQCSKSINTKDAFFCTNCNAHVHKGCRESLPVCAKVKMKVRKEQHLKQFSAHFVNL</sequence>
<dbReference type="InterPro" id="IPR046349">
    <property type="entry name" value="C1-like_sf"/>
</dbReference>
<dbReference type="GO" id="GO:0035023">
    <property type="term" value="P:regulation of Rho protein signal transduction"/>
    <property type="evidence" value="ECO:0007669"/>
    <property type="project" value="TreeGrafter"/>
</dbReference>
<evidence type="ECO:0000256" key="1">
    <source>
        <dbReference type="ARBA" id="ARBA00022723"/>
    </source>
</evidence>
<proteinExistence type="predicted"/>
<reference evidence="5" key="1">
    <citation type="submission" date="2025-08" db="UniProtKB">
        <authorList>
            <consortium name="Ensembl"/>
        </authorList>
    </citation>
    <scope>IDENTIFICATION</scope>
</reference>
<feature type="domain" description="Phorbol-ester/DAG-type" evidence="4">
    <location>
        <begin position="39"/>
        <end position="87"/>
    </location>
</feature>
<dbReference type="Proteomes" id="UP000472277">
    <property type="component" value="Unassembled WGS sequence"/>
</dbReference>
<protein>
    <recommendedName>
        <fullName evidence="4">Phorbol-ester/DAG-type domain-containing protein</fullName>
    </recommendedName>
</protein>
<name>A0A674BUJ5_SALTR</name>
<accession>A0A674BUJ5</accession>
<keyword evidence="6" id="KW-1185">Reference proteome</keyword>
<evidence type="ECO:0000256" key="3">
    <source>
        <dbReference type="SAM" id="MobiDB-lite"/>
    </source>
</evidence>
<evidence type="ECO:0000313" key="6">
    <source>
        <dbReference type="Proteomes" id="UP000472277"/>
    </source>
</evidence>
<dbReference type="GeneTree" id="ENSGT00940000154146"/>
<evidence type="ECO:0000256" key="2">
    <source>
        <dbReference type="ARBA" id="ARBA00022833"/>
    </source>
</evidence>
<organism evidence="5 6">
    <name type="scientific">Salmo trutta</name>
    <name type="common">Brown trout</name>
    <dbReference type="NCBI Taxonomy" id="8032"/>
    <lineage>
        <taxon>Eukaryota</taxon>
        <taxon>Metazoa</taxon>
        <taxon>Chordata</taxon>
        <taxon>Craniata</taxon>
        <taxon>Vertebrata</taxon>
        <taxon>Euteleostomi</taxon>
        <taxon>Actinopterygii</taxon>
        <taxon>Neopterygii</taxon>
        <taxon>Teleostei</taxon>
        <taxon>Protacanthopterygii</taxon>
        <taxon>Salmoniformes</taxon>
        <taxon>Salmonidae</taxon>
        <taxon>Salmoninae</taxon>
        <taxon>Salmo</taxon>
    </lineage>
</organism>
<dbReference type="GO" id="GO:0046872">
    <property type="term" value="F:metal ion binding"/>
    <property type="evidence" value="ECO:0007669"/>
    <property type="project" value="UniProtKB-KW"/>
</dbReference>
<dbReference type="GO" id="GO:0015629">
    <property type="term" value="C:actin cytoskeleton"/>
    <property type="evidence" value="ECO:0007669"/>
    <property type="project" value="TreeGrafter"/>
</dbReference>
<reference evidence="5" key="2">
    <citation type="submission" date="2025-09" db="UniProtKB">
        <authorList>
            <consortium name="Ensembl"/>
        </authorList>
    </citation>
    <scope>IDENTIFICATION</scope>
</reference>
<dbReference type="PANTHER" id="PTHR13944">
    <property type="entry name" value="AGAP007712-PA"/>
    <property type="match status" value="1"/>
</dbReference>
<dbReference type="GO" id="GO:0071875">
    <property type="term" value="P:adrenergic receptor signaling pathway"/>
    <property type="evidence" value="ECO:0007669"/>
    <property type="project" value="TreeGrafter"/>
</dbReference>
<dbReference type="PROSITE" id="PS00479">
    <property type="entry name" value="ZF_DAG_PE_1"/>
    <property type="match status" value="1"/>
</dbReference>
<dbReference type="AlphaFoldDB" id="A0A674BUJ5"/>